<sequence>MIVKRPYALHVLCGAWQLQSISGYTLKRPELTQL</sequence>
<accession>A0A0E9R091</accession>
<protein>
    <submittedName>
        <fullName evidence="1">Uncharacterized protein</fullName>
    </submittedName>
</protein>
<dbReference type="AlphaFoldDB" id="A0A0E9R091"/>
<name>A0A0E9R091_ANGAN</name>
<organism evidence="1">
    <name type="scientific">Anguilla anguilla</name>
    <name type="common">European freshwater eel</name>
    <name type="synonym">Muraena anguilla</name>
    <dbReference type="NCBI Taxonomy" id="7936"/>
    <lineage>
        <taxon>Eukaryota</taxon>
        <taxon>Metazoa</taxon>
        <taxon>Chordata</taxon>
        <taxon>Craniata</taxon>
        <taxon>Vertebrata</taxon>
        <taxon>Euteleostomi</taxon>
        <taxon>Actinopterygii</taxon>
        <taxon>Neopterygii</taxon>
        <taxon>Teleostei</taxon>
        <taxon>Anguilliformes</taxon>
        <taxon>Anguillidae</taxon>
        <taxon>Anguilla</taxon>
    </lineage>
</organism>
<proteinExistence type="predicted"/>
<reference evidence="1" key="2">
    <citation type="journal article" date="2015" name="Fish Shellfish Immunol.">
        <title>Early steps in the European eel (Anguilla anguilla)-Vibrio vulnificus interaction in the gills: Role of the RtxA13 toxin.</title>
        <authorList>
            <person name="Callol A."/>
            <person name="Pajuelo D."/>
            <person name="Ebbesson L."/>
            <person name="Teles M."/>
            <person name="MacKenzie S."/>
            <person name="Amaro C."/>
        </authorList>
    </citation>
    <scope>NUCLEOTIDE SEQUENCE</scope>
</reference>
<dbReference type="EMBL" id="GBXM01085966">
    <property type="protein sequence ID" value="JAH22611.1"/>
    <property type="molecule type" value="Transcribed_RNA"/>
</dbReference>
<evidence type="ECO:0000313" key="1">
    <source>
        <dbReference type="EMBL" id="JAH22611.1"/>
    </source>
</evidence>
<reference evidence="1" key="1">
    <citation type="submission" date="2014-11" db="EMBL/GenBank/DDBJ databases">
        <authorList>
            <person name="Amaro Gonzalez C."/>
        </authorList>
    </citation>
    <scope>NUCLEOTIDE SEQUENCE</scope>
</reference>